<gene>
    <name evidence="1" type="ORF">ABZ071_31415</name>
</gene>
<proteinExistence type="predicted"/>
<comment type="caution">
    <text evidence="1">The sequence shown here is derived from an EMBL/GenBank/DDBJ whole genome shotgun (WGS) entry which is preliminary data.</text>
</comment>
<accession>A0ABV2VXM5</accession>
<evidence type="ECO:0008006" key="3">
    <source>
        <dbReference type="Google" id="ProtNLM"/>
    </source>
</evidence>
<evidence type="ECO:0000313" key="1">
    <source>
        <dbReference type="EMBL" id="MEU0156311.1"/>
    </source>
</evidence>
<feature type="non-terminal residue" evidence="1">
    <location>
        <position position="126"/>
    </location>
</feature>
<sequence length="126" mass="14262">MLVRLLYLSAVRVFGWLPQATRSESAMVAELLVLRHEVAVLRRQVGRPCLSWPERAVLSALVRALPRELSDRHPRPVTFLIVPSRGLLGRPARYDLVVRAVSPSGVDGSGPRVPLAIRERWVWVRR</sequence>
<keyword evidence="2" id="KW-1185">Reference proteome</keyword>
<name>A0ABV2VXM5_9ACTN</name>
<dbReference type="Proteomes" id="UP001550348">
    <property type="component" value="Unassembled WGS sequence"/>
</dbReference>
<dbReference type="EMBL" id="JBEXRX010000172">
    <property type="protein sequence ID" value="MEU0156311.1"/>
    <property type="molecule type" value="Genomic_DNA"/>
</dbReference>
<evidence type="ECO:0000313" key="2">
    <source>
        <dbReference type="Proteomes" id="UP001550348"/>
    </source>
</evidence>
<organism evidence="1 2">
    <name type="scientific">Micromonospora fulviviridis</name>
    <dbReference type="NCBI Taxonomy" id="47860"/>
    <lineage>
        <taxon>Bacteria</taxon>
        <taxon>Bacillati</taxon>
        <taxon>Actinomycetota</taxon>
        <taxon>Actinomycetes</taxon>
        <taxon>Micromonosporales</taxon>
        <taxon>Micromonosporaceae</taxon>
        <taxon>Micromonospora</taxon>
    </lineage>
</organism>
<protein>
    <recommendedName>
        <fullName evidence="3">Secreted protein</fullName>
    </recommendedName>
</protein>
<reference evidence="1 2" key="1">
    <citation type="submission" date="2024-06" db="EMBL/GenBank/DDBJ databases">
        <title>The Natural Products Discovery Center: Release of the First 8490 Sequenced Strains for Exploring Actinobacteria Biosynthetic Diversity.</title>
        <authorList>
            <person name="Kalkreuter E."/>
            <person name="Kautsar S.A."/>
            <person name="Yang D."/>
            <person name="Bader C.D."/>
            <person name="Teijaro C.N."/>
            <person name="Fluegel L."/>
            <person name="Davis C.M."/>
            <person name="Simpson J.R."/>
            <person name="Lauterbach L."/>
            <person name="Steele A.D."/>
            <person name="Gui C."/>
            <person name="Meng S."/>
            <person name="Li G."/>
            <person name="Viehrig K."/>
            <person name="Ye F."/>
            <person name="Su P."/>
            <person name="Kiefer A.F."/>
            <person name="Nichols A."/>
            <person name="Cepeda A.J."/>
            <person name="Yan W."/>
            <person name="Fan B."/>
            <person name="Jiang Y."/>
            <person name="Adhikari A."/>
            <person name="Zheng C.-J."/>
            <person name="Schuster L."/>
            <person name="Cowan T.M."/>
            <person name="Smanski M.J."/>
            <person name="Chevrette M.G."/>
            <person name="De Carvalho L.P.S."/>
            <person name="Shen B."/>
        </authorList>
    </citation>
    <scope>NUCLEOTIDE SEQUENCE [LARGE SCALE GENOMIC DNA]</scope>
    <source>
        <strain evidence="1 2">NPDC006286</strain>
    </source>
</reference>